<dbReference type="InterPro" id="IPR009056">
    <property type="entry name" value="Cyt_c-like_dom"/>
</dbReference>
<organism evidence="17 18">
    <name type="scientific">Tistrella mobilis</name>
    <dbReference type="NCBI Taxonomy" id="171437"/>
    <lineage>
        <taxon>Bacteria</taxon>
        <taxon>Pseudomonadati</taxon>
        <taxon>Pseudomonadota</taxon>
        <taxon>Alphaproteobacteria</taxon>
        <taxon>Geminicoccales</taxon>
        <taxon>Geminicoccaceae</taxon>
        <taxon>Tistrella</taxon>
    </lineage>
</organism>
<evidence type="ECO:0000256" key="9">
    <source>
        <dbReference type="ARBA" id="ARBA00022982"/>
    </source>
</evidence>
<dbReference type="RefSeq" id="WP_062764540.1">
    <property type="nucleotide sequence ID" value="NZ_CP121045.1"/>
</dbReference>
<dbReference type="EMBL" id="LPZR01000158">
    <property type="protein sequence ID" value="KYO52241.1"/>
    <property type="molecule type" value="Genomic_DNA"/>
</dbReference>
<keyword evidence="15" id="KW-0732">Signal</keyword>
<keyword evidence="7 14" id="KW-0812">Transmembrane</keyword>
<evidence type="ECO:0000256" key="15">
    <source>
        <dbReference type="SAM" id="SignalP"/>
    </source>
</evidence>
<dbReference type="OrthoDB" id="9808471at2"/>
<feature type="binding site" description="covalent" evidence="13">
    <location>
        <position position="64"/>
    </location>
    <ligand>
        <name>heme c</name>
        <dbReference type="ChEBI" id="CHEBI:61717"/>
    </ligand>
</feature>
<evidence type="ECO:0000256" key="4">
    <source>
        <dbReference type="ARBA" id="ARBA00022448"/>
    </source>
</evidence>
<feature type="domain" description="Cytochrome c" evidence="16">
    <location>
        <begin position="47"/>
        <end position="199"/>
    </location>
</feature>
<keyword evidence="9" id="KW-0249">Electron transport</keyword>
<dbReference type="Proteomes" id="UP000075787">
    <property type="component" value="Unassembled WGS sequence"/>
</dbReference>
<evidence type="ECO:0000256" key="10">
    <source>
        <dbReference type="ARBA" id="ARBA00022989"/>
    </source>
</evidence>
<gene>
    <name evidence="17" type="ORF">AUP44_05775</name>
</gene>
<dbReference type="InterPro" id="IPR002326">
    <property type="entry name" value="Cyt_c1"/>
</dbReference>
<dbReference type="PANTHER" id="PTHR10266:SF3">
    <property type="entry name" value="CYTOCHROME C1, HEME PROTEIN, MITOCHONDRIAL"/>
    <property type="match status" value="1"/>
</dbReference>
<evidence type="ECO:0000256" key="13">
    <source>
        <dbReference type="PIRSR" id="PIRSR602326-1"/>
    </source>
</evidence>
<feature type="binding site" description="covalent" evidence="13">
    <location>
        <position position="183"/>
    </location>
    <ligand>
        <name>heme c</name>
        <dbReference type="ChEBI" id="CHEBI:61717"/>
    </ligand>
</feature>
<dbReference type="SUPFAM" id="SSF81496">
    <property type="entry name" value="Cytochrome c1 subunit of cytochrome bc1 complex (Ubiquinol-cytochrome c reductase), transmembrane anchor"/>
    <property type="match status" value="1"/>
</dbReference>
<evidence type="ECO:0000313" key="17">
    <source>
        <dbReference type="EMBL" id="KYO52241.1"/>
    </source>
</evidence>
<evidence type="ECO:0000256" key="11">
    <source>
        <dbReference type="ARBA" id="ARBA00023004"/>
    </source>
</evidence>
<keyword evidence="4" id="KW-0813">Transport</keyword>
<name>A0A162KVJ5_9PROT</name>
<keyword evidence="10 14" id="KW-1133">Transmembrane helix</keyword>
<dbReference type="FunFam" id="1.10.760.10:FF:000011">
    <property type="entry name" value="Cytochrome c1, putative"/>
    <property type="match status" value="1"/>
</dbReference>
<keyword evidence="6" id="KW-0679">Respiratory chain</keyword>
<dbReference type="GO" id="GO:0046872">
    <property type="term" value="F:metal ion binding"/>
    <property type="evidence" value="ECO:0007669"/>
    <property type="project" value="UniProtKB-KW"/>
</dbReference>
<evidence type="ECO:0000256" key="5">
    <source>
        <dbReference type="ARBA" id="ARBA00022617"/>
    </source>
</evidence>
<evidence type="ECO:0000256" key="7">
    <source>
        <dbReference type="ARBA" id="ARBA00022692"/>
    </source>
</evidence>
<evidence type="ECO:0000256" key="3">
    <source>
        <dbReference type="ARBA" id="ARBA00016165"/>
    </source>
</evidence>
<dbReference type="Pfam" id="PF02167">
    <property type="entry name" value="Cytochrom_C1"/>
    <property type="match status" value="1"/>
</dbReference>
<proteinExistence type="inferred from homology"/>
<accession>A0A162KVJ5</accession>
<keyword evidence="12 14" id="KW-0472">Membrane</keyword>
<dbReference type="InterPro" id="IPR036909">
    <property type="entry name" value="Cyt_c-like_dom_sf"/>
</dbReference>
<evidence type="ECO:0000256" key="2">
    <source>
        <dbReference type="ARBA" id="ARBA00006488"/>
    </source>
</evidence>
<evidence type="ECO:0000256" key="1">
    <source>
        <dbReference type="ARBA" id="ARBA00004370"/>
    </source>
</evidence>
<keyword evidence="5 13" id="KW-0349">Heme</keyword>
<comment type="caution">
    <text evidence="17">The sequence shown here is derived from an EMBL/GenBank/DDBJ whole genome shotgun (WGS) entry which is preliminary data.</text>
</comment>
<feature type="binding site" description="covalent" evidence="13">
    <location>
        <position position="63"/>
    </location>
    <ligand>
        <name>heme c</name>
        <dbReference type="ChEBI" id="CHEBI:61717"/>
    </ligand>
</feature>
<dbReference type="PROSITE" id="PS51007">
    <property type="entry name" value="CYTC"/>
    <property type="match status" value="1"/>
</dbReference>
<protein>
    <recommendedName>
        <fullName evidence="3">Cytochrome c1</fullName>
    </recommendedName>
</protein>
<evidence type="ECO:0000259" key="16">
    <source>
        <dbReference type="PROSITE" id="PS51007"/>
    </source>
</evidence>
<evidence type="ECO:0000313" key="18">
    <source>
        <dbReference type="Proteomes" id="UP000075787"/>
    </source>
</evidence>
<feature type="signal peptide" evidence="15">
    <location>
        <begin position="1"/>
        <end position="24"/>
    </location>
</feature>
<sequence>MRKLLISTLAGLGALMGVQATAIAAEAVELPEVSFSHEGPFGTYDRAAAQRGFQVFEQVCSACHSAKYLAFRNLADLGYNEDEIKAIAAKKQVQDGPDDNGDMFMRPAVASDRWPSPYANEKQARASNGGAYPPDLSLMAKARLGGEHYIYALLTGYTEPPAGMEVRPGMYYNAYFPGHQIGMPPPLAADMVPYGDGTPATVEQMTHDVTTFLTWLAEPKMEERKQTGIKVILFLIALTIVFYVAKRRIWARIH</sequence>
<dbReference type="PANTHER" id="PTHR10266">
    <property type="entry name" value="CYTOCHROME C1"/>
    <property type="match status" value="1"/>
</dbReference>
<dbReference type="GO" id="GO:0016020">
    <property type="term" value="C:membrane"/>
    <property type="evidence" value="ECO:0007669"/>
    <property type="project" value="UniProtKB-SubCell"/>
</dbReference>
<keyword evidence="11 13" id="KW-0408">Iron</keyword>
<dbReference type="AlphaFoldDB" id="A0A162KVJ5"/>
<dbReference type="PRINTS" id="PR00603">
    <property type="entry name" value="CYTOCHROMEC1"/>
</dbReference>
<dbReference type="Gene3D" id="1.10.760.10">
    <property type="entry name" value="Cytochrome c-like domain"/>
    <property type="match status" value="1"/>
</dbReference>
<dbReference type="Gene3D" id="1.20.5.100">
    <property type="entry name" value="Cytochrome c1, transmembrane anchor, C-terminal"/>
    <property type="match status" value="1"/>
</dbReference>
<comment type="similarity">
    <text evidence="2">Belongs to the cytochrome c family.</text>
</comment>
<dbReference type="GO" id="GO:0020037">
    <property type="term" value="F:heme binding"/>
    <property type="evidence" value="ECO:0007669"/>
    <property type="project" value="InterPro"/>
</dbReference>
<evidence type="ECO:0000256" key="8">
    <source>
        <dbReference type="ARBA" id="ARBA00022723"/>
    </source>
</evidence>
<feature type="chain" id="PRO_5007836888" description="Cytochrome c1" evidence="15">
    <location>
        <begin position="25"/>
        <end position="254"/>
    </location>
</feature>
<comment type="subcellular location">
    <subcellularLocation>
        <location evidence="1">Membrane</location>
    </subcellularLocation>
</comment>
<feature type="binding site" description="covalent" evidence="13">
    <location>
        <position position="60"/>
    </location>
    <ligand>
        <name>heme c</name>
        <dbReference type="ChEBI" id="CHEBI:61717"/>
    </ligand>
</feature>
<evidence type="ECO:0000256" key="6">
    <source>
        <dbReference type="ARBA" id="ARBA00022660"/>
    </source>
</evidence>
<dbReference type="SUPFAM" id="SSF46626">
    <property type="entry name" value="Cytochrome c"/>
    <property type="match status" value="1"/>
</dbReference>
<dbReference type="InterPro" id="IPR021157">
    <property type="entry name" value="Cyt_c1_TM_anchor_C"/>
</dbReference>
<feature type="transmembrane region" description="Helical" evidence="14">
    <location>
        <begin position="227"/>
        <end position="245"/>
    </location>
</feature>
<dbReference type="GeneID" id="97242827"/>
<reference evidence="17 18" key="1">
    <citation type="submission" date="2015-12" db="EMBL/GenBank/DDBJ databases">
        <title>Genome sequence of Tistrella mobilis MCCC 1A02139.</title>
        <authorList>
            <person name="Lu L."/>
            <person name="Lai Q."/>
            <person name="Shao Z."/>
            <person name="Qian P."/>
        </authorList>
    </citation>
    <scope>NUCLEOTIDE SEQUENCE [LARGE SCALE GENOMIC DNA]</scope>
    <source>
        <strain evidence="17 18">MCCC 1A02139</strain>
    </source>
</reference>
<evidence type="ECO:0000256" key="14">
    <source>
        <dbReference type="SAM" id="Phobius"/>
    </source>
</evidence>
<evidence type="ECO:0000256" key="12">
    <source>
        <dbReference type="ARBA" id="ARBA00023136"/>
    </source>
</evidence>
<comment type="cofactor">
    <cofactor evidence="13">
        <name>heme c</name>
        <dbReference type="ChEBI" id="CHEBI:61717"/>
    </cofactor>
    <text evidence="13">Binds 1 heme c group covalently per subunit.</text>
</comment>
<dbReference type="GO" id="GO:0009055">
    <property type="term" value="F:electron transfer activity"/>
    <property type="evidence" value="ECO:0007669"/>
    <property type="project" value="InterPro"/>
</dbReference>
<keyword evidence="8 13" id="KW-0479">Metal-binding</keyword>